<dbReference type="AlphaFoldDB" id="A0A816W8E9"/>
<evidence type="ECO:0000313" key="2">
    <source>
        <dbReference type="EMBL" id="CAF2129439.1"/>
    </source>
</evidence>
<accession>A0A816W8E9</accession>
<feature type="region of interest" description="Disordered" evidence="1">
    <location>
        <begin position="47"/>
        <end position="68"/>
    </location>
</feature>
<evidence type="ECO:0000256" key="1">
    <source>
        <dbReference type="SAM" id="MobiDB-lite"/>
    </source>
</evidence>
<dbReference type="EMBL" id="HG994357">
    <property type="protein sequence ID" value="CAF2129439.1"/>
    <property type="molecule type" value="Genomic_DNA"/>
</dbReference>
<name>A0A816W8E9_BRANA</name>
<dbReference type="Proteomes" id="UP001295469">
    <property type="component" value="Chromosome A03"/>
</dbReference>
<protein>
    <submittedName>
        <fullName evidence="2">(rape) hypothetical protein</fullName>
    </submittedName>
</protein>
<gene>
    <name evidence="2" type="ORF">DARMORV10_A03P46910.1</name>
</gene>
<sequence>MYPLFVEILSARVVLAFPHSWSRFHGVALLVTGSVLSSPPRGCASGVYGPGSGEWRQQSPVSSPERRHRRLWTPSRAAGGVMLDRLADARRLILCEGVDERVSWKL</sequence>
<reference evidence="2" key="1">
    <citation type="submission" date="2021-01" db="EMBL/GenBank/DDBJ databases">
        <authorList>
            <consortium name="Genoscope - CEA"/>
            <person name="William W."/>
        </authorList>
    </citation>
    <scope>NUCLEOTIDE SEQUENCE</scope>
</reference>
<organism evidence="2">
    <name type="scientific">Brassica napus</name>
    <name type="common">Rape</name>
    <dbReference type="NCBI Taxonomy" id="3708"/>
    <lineage>
        <taxon>Eukaryota</taxon>
        <taxon>Viridiplantae</taxon>
        <taxon>Streptophyta</taxon>
        <taxon>Embryophyta</taxon>
        <taxon>Tracheophyta</taxon>
        <taxon>Spermatophyta</taxon>
        <taxon>Magnoliopsida</taxon>
        <taxon>eudicotyledons</taxon>
        <taxon>Gunneridae</taxon>
        <taxon>Pentapetalae</taxon>
        <taxon>rosids</taxon>
        <taxon>malvids</taxon>
        <taxon>Brassicales</taxon>
        <taxon>Brassicaceae</taxon>
        <taxon>Brassiceae</taxon>
        <taxon>Brassica</taxon>
    </lineage>
</organism>
<proteinExistence type="predicted"/>